<keyword evidence="3" id="KW-1185">Reference proteome</keyword>
<proteinExistence type="predicted"/>
<gene>
    <name evidence="2" type="ORF">Pan44_27740</name>
</gene>
<protein>
    <recommendedName>
        <fullName evidence="4">Carboxypeptidase regulatory-like domain-containing protein</fullName>
    </recommendedName>
</protein>
<name>A0A517SF54_9PLAN</name>
<evidence type="ECO:0000313" key="3">
    <source>
        <dbReference type="Proteomes" id="UP000315700"/>
    </source>
</evidence>
<feature type="compositionally biased region" description="Basic and acidic residues" evidence="1">
    <location>
        <begin position="131"/>
        <end position="153"/>
    </location>
</feature>
<dbReference type="Proteomes" id="UP000315700">
    <property type="component" value="Chromosome"/>
</dbReference>
<organism evidence="2 3">
    <name type="scientific">Caulifigura coniformis</name>
    <dbReference type="NCBI Taxonomy" id="2527983"/>
    <lineage>
        <taxon>Bacteria</taxon>
        <taxon>Pseudomonadati</taxon>
        <taxon>Planctomycetota</taxon>
        <taxon>Planctomycetia</taxon>
        <taxon>Planctomycetales</taxon>
        <taxon>Planctomycetaceae</taxon>
        <taxon>Caulifigura</taxon>
    </lineage>
</organism>
<sequence length="153" mass="15632">MMLFSLAAAAAGCSRHDGLDRAQVVGFLSAAGEPLAAAGVRLLPVAGSGTPGQGAIGASDAAGKFEVVSSRQDDAGVPPGEYTVVVSRFANPDGQVLGPDIFQADHPNARETIPAPYSTESSPLKVTISKEGGEVKVDLPVKPRDPRKPRGKS</sequence>
<evidence type="ECO:0000256" key="1">
    <source>
        <dbReference type="SAM" id="MobiDB-lite"/>
    </source>
</evidence>
<evidence type="ECO:0008006" key="4">
    <source>
        <dbReference type="Google" id="ProtNLM"/>
    </source>
</evidence>
<dbReference type="AlphaFoldDB" id="A0A517SF54"/>
<reference evidence="2 3" key="1">
    <citation type="submission" date="2019-02" db="EMBL/GenBank/DDBJ databases">
        <title>Deep-cultivation of Planctomycetes and their phenomic and genomic characterization uncovers novel biology.</title>
        <authorList>
            <person name="Wiegand S."/>
            <person name="Jogler M."/>
            <person name="Boedeker C."/>
            <person name="Pinto D."/>
            <person name="Vollmers J."/>
            <person name="Rivas-Marin E."/>
            <person name="Kohn T."/>
            <person name="Peeters S.H."/>
            <person name="Heuer A."/>
            <person name="Rast P."/>
            <person name="Oberbeckmann S."/>
            <person name="Bunk B."/>
            <person name="Jeske O."/>
            <person name="Meyerdierks A."/>
            <person name="Storesund J.E."/>
            <person name="Kallscheuer N."/>
            <person name="Luecker S."/>
            <person name="Lage O.M."/>
            <person name="Pohl T."/>
            <person name="Merkel B.J."/>
            <person name="Hornburger P."/>
            <person name="Mueller R.-W."/>
            <person name="Bruemmer F."/>
            <person name="Labrenz M."/>
            <person name="Spormann A.M."/>
            <person name="Op den Camp H."/>
            <person name="Overmann J."/>
            <person name="Amann R."/>
            <person name="Jetten M.S.M."/>
            <person name="Mascher T."/>
            <person name="Medema M.H."/>
            <person name="Devos D.P."/>
            <person name="Kaster A.-K."/>
            <person name="Ovreas L."/>
            <person name="Rohde M."/>
            <person name="Galperin M.Y."/>
            <person name="Jogler C."/>
        </authorList>
    </citation>
    <scope>NUCLEOTIDE SEQUENCE [LARGE SCALE GENOMIC DNA]</scope>
    <source>
        <strain evidence="2 3">Pan44</strain>
    </source>
</reference>
<dbReference type="InParanoid" id="A0A517SF54"/>
<feature type="region of interest" description="Disordered" evidence="1">
    <location>
        <begin position="130"/>
        <end position="153"/>
    </location>
</feature>
<evidence type="ECO:0000313" key="2">
    <source>
        <dbReference type="EMBL" id="QDT54738.1"/>
    </source>
</evidence>
<accession>A0A517SF54</accession>
<dbReference type="EMBL" id="CP036271">
    <property type="protein sequence ID" value="QDT54738.1"/>
    <property type="molecule type" value="Genomic_DNA"/>
</dbReference>
<dbReference type="KEGG" id="ccos:Pan44_27740"/>